<name>A0A6J6FZ55_9ZZZZ</name>
<dbReference type="InterPro" id="IPR016181">
    <property type="entry name" value="Acyl_CoA_acyltransferase"/>
</dbReference>
<reference evidence="2" key="1">
    <citation type="submission" date="2020-05" db="EMBL/GenBank/DDBJ databases">
        <authorList>
            <person name="Chiriac C."/>
            <person name="Salcher M."/>
            <person name="Ghai R."/>
            <person name="Kavagutti S V."/>
        </authorList>
    </citation>
    <scope>NUCLEOTIDE SEQUENCE</scope>
</reference>
<evidence type="ECO:0000259" key="1">
    <source>
        <dbReference type="PROSITE" id="PS51186"/>
    </source>
</evidence>
<dbReference type="CDD" id="cd04301">
    <property type="entry name" value="NAT_SF"/>
    <property type="match status" value="1"/>
</dbReference>
<evidence type="ECO:0000313" key="2">
    <source>
        <dbReference type="EMBL" id="CAB4594326.1"/>
    </source>
</evidence>
<organism evidence="2">
    <name type="scientific">freshwater metagenome</name>
    <dbReference type="NCBI Taxonomy" id="449393"/>
    <lineage>
        <taxon>unclassified sequences</taxon>
        <taxon>metagenomes</taxon>
        <taxon>ecological metagenomes</taxon>
    </lineage>
</organism>
<sequence length="172" mass="17929">MAERPVHGTADGPSSGHWRVEAIGTADTHSVRLAVLRADTPTKDVTFAEDELPGVVHLGVRLDGRLVATSTWIPRPLPDAIARELGAGPDVAASAVQLRGMATMHDLQGRGVGAALIAAGCAHAGRLGASVVWANARDRALAFYAREGFVAVGDGFVDAVTQLPHHVVVRPL</sequence>
<dbReference type="Pfam" id="PF00583">
    <property type="entry name" value="Acetyltransf_1"/>
    <property type="match status" value="1"/>
</dbReference>
<feature type="domain" description="N-acetyltransferase" evidence="1">
    <location>
        <begin position="18"/>
        <end position="172"/>
    </location>
</feature>
<dbReference type="EMBL" id="CAEZSR010000257">
    <property type="protein sequence ID" value="CAB4594326.1"/>
    <property type="molecule type" value="Genomic_DNA"/>
</dbReference>
<gene>
    <name evidence="2" type="ORF">UFOPK1493_03914</name>
</gene>
<protein>
    <submittedName>
        <fullName evidence="2">Unannotated protein</fullName>
    </submittedName>
</protein>
<dbReference type="AlphaFoldDB" id="A0A6J6FZ55"/>
<accession>A0A6J6FZ55</accession>
<proteinExistence type="predicted"/>
<dbReference type="GO" id="GO:0016747">
    <property type="term" value="F:acyltransferase activity, transferring groups other than amino-acyl groups"/>
    <property type="evidence" value="ECO:0007669"/>
    <property type="project" value="InterPro"/>
</dbReference>
<dbReference type="PROSITE" id="PS51186">
    <property type="entry name" value="GNAT"/>
    <property type="match status" value="1"/>
</dbReference>
<dbReference type="InterPro" id="IPR000182">
    <property type="entry name" value="GNAT_dom"/>
</dbReference>
<dbReference type="SUPFAM" id="SSF55729">
    <property type="entry name" value="Acyl-CoA N-acyltransferases (Nat)"/>
    <property type="match status" value="1"/>
</dbReference>
<dbReference type="Gene3D" id="3.40.630.30">
    <property type="match status" value="1"/>
</dbReference>